<dbReference type="CDD" id="cd06550">
    <property type="entry name" value="TM_ABC_iron-siderophores_like"/>
    <property type="match status" value="1"/>
</dbReference>
<dbReference type="STRING" id="1471761.B0W44_04135"/>
<dbReference type="GO" id="GO:0005886">
    <property type="term" value="C:plasma membrane"/>
    <property type="evidence" value="ECO:0007669"/>
    <property type="project" value="UniProtKB-SubCell"/>
</dbReference>
<evidence type="ECO:0000256" key="1">
    <source>
        <dbReference type="ARBA" id="ARBA00004651"/>
    </source>
</evidence>
<evidence type="ECO:0000313" key="12">
    <source>
        <dbReference type="Proteomes" id="UP000188603"/>
    </source>
</evidence>
<keyword evidence="5" id="KW-0410">Iron transport</keyword>
<dbReference type="Proteomes" id="UP000188603">
    <property type="component" value="Chromosome"/>
</dbReference>
<dbReference type="SUPFAM" id="SSF81345">
    <property type="entry name" value="ABC transporter involved in vitamin B12 uptake, BtuC"/>
    <property type="match status" value="1"/>
</dbReference>
<dbReference type="InterPro" id="IPR000522">
    <property type="entry name" value="ABC_transptr_permease_BtuC"/>
</dbReference>
<comment type="similarity">
    <text evidence="2">Belongs to the binding-protein-dependent transport system permease family. FecCD subfamily.</text>
</comment>
<comment type="subcellular location">
    <subcellularLocation>
        <location evidence="1">Cell membrane</location>
        <topology evidence="1">Multi-pass membrane protein</topology>
    </subcellularLocation>
</comment>
<proteinExistence type="inferred from homology"/>
<dbReference type="FunFam" id="1.10.3470.10:FF:000004">
    <property type="entry name" value="Iron compound ABC transporter, permease"/>
    <property type="match status" value="1"/>
</dbReference>
<feature type="transmembrane region" description="Helical" evidence="10">
    <location>
        <begin position="195"/>
        <end position="213"/>
    </location>
</feature>
<feature type="transmembrane region" description="Helical" evidence="10">
    <location>
        <begin position="60"/>
        <end position="81"/>
    </location>
</feature>
<organism evidence="11 12">
    <name type="scientific">Novibacillus thermophilus</name>
    <dbReference type="NCBI Taxonomy" id="1471761"/>
    <lineage>
        <taxon>Bacteria</taxon>
        <taxon>Bacillati</taxon>
        <taxon>Bacillota</taxon>
        <taxon>Bacilli</taxon>
        <taxon>Bacillales</taxon>
        <taxon>Thermoactinomycetaceae</taxon>
        <taxon>Novibacillus</taxon>
    </lineage>
</organism>
<evidence type="ECO:0000256" key="9">
    <source>
        <dbReference type="ARBA" id="ARBA00023136"/>
    </source>
</evidence>
<name>A0A1U9K4Y4_9BACL</name>
<reference evidence="11 12" key="1">
    <citation type="journal article" date="2015" name="Int. J. Syst. Evol. Microbiol.">
        <title>Novibacillus thermophilus gen. nov., sp. nov., a Gram-staining-negative and moderately thermophilic member of the family Thermoactinomycetaceae.</title>
        <authorList>
            <person name="Yang G."/>
            <person name="Chen J."/>
            <person name="Zhou S."/>
        </authorList>
    </citation>
    <scope>NUCLEOTIDE SEQUENCE [LARGE SCALE GENOMIC DNA]</scope>
    <source>
        <strain evidence="11 12">SG-1</strain>
    </source>
</reference>
<evidence type="ECO:0000256" key="4">
    <source>
        <dbReference type="ARBA" id="ARBA00022475"/>
    </source>
</evidence>
<evidence type="ECO:0000256" key="8">
    <source>
        <dbReference type="ARBA" id="ARBA00023004"/>
    </source>
</evidence>
<keyword evidence="3" id="KW-0813">Transport</keyword>
<dbReference type="Gene3D" id="1.10.3470.10">
    <property type="entry name" value="ABC transporter involved in vitamin B12 uptake, BtuC"/>
    <property type="match status" value="1"/>
</dbReference>
<evidence type="ECO:0000256" key="2">
    <source>
        <dbReference type="ARBA" id="ARBA00007935"/>
    </source>
</evidence>
<dbReference type="GO" id="GO:0033214">
    <property type="term" value="P:siderophore-iron import into cell"/>
    <property type="evidence" value="ECO:0007669"/>
    <property type="project" value="TreeGrafter"/>
</dbReference>
<evidence type="ECO:0000256" key="3">
    <source>
        <dbReference type="ARBA" id="ARBA00022448"/>
    </source>
</evidence>
<evidence type="ECO:0000256" key="6">
    <source>
        <dbReference type="ARBA" id="ARBA00022692"/>
    </source>
</evidence>
<dbReference type="KEGG" id="ntr:B0W44_04135"/>
<keyword evidence="8" id="KW-0408">Iron</keyword>
<dbReference type="PANTHER" id="PTHR30472:SF27">
    <property type="entry name" value="PETROBACTIN IMPORT SYSTEM PERMEASE PROTEIN YCLN"/>
    <property type="match status" value="1"/>
</dbReference>
<dbReference type="OrthoDB" id="9811975at2"/>
<dbReference type="PANTHER" id="PTHR30472">
    <property type="entry name" value="FERRIC ENTEROBACTIN TRANSPORT SYSTEM PERMEASE PROTEIN"/>
    <property type="match status" value="1"/>
</dbReference>
<keyword evidence="12" id="KW-1185">Reference proteome</keyword>
<protein>
    <submittedName>
        <fullName evidence="11">Iron ABC transporter permease</fullName>
    </submittedName>
</protein>
<sequence>MNFIIVRNETRRKSHEKRYLIVALIMLSTLSLFIGVSSLSPADLFGLTAEKAQILFISRIPRLVSIIIAGMSISICGLIMQQLSQNKFVSPTTAGTMDSARLGILVAMIVFPAAGILQKMAVAFAFALLGTLLFMKILEKIKFKNSIFIPLVGLMLGNIISSIGTFFAYKHDLIQSMNTWFHGDFSMIIGGQYELIYVSLPFVLLAYLFANKFTVAGMGEDFSKNLGLHYRRIVNLGLIIVALVTSSIVLTVGMIPFLGLIIPNIVSIYQGDHLKKSLSHTALLGAVFLLFCDILGRVVIYPYEISISLTVGIIGSGIFIYLLVRRRAYAS</sequence>
<dbReference type="GO" id="GO:0022857">
    <property type="term" value="F:transmembrane transporter activity"/>
    <property type="evidence" value="ECO:0007669"/>
    <property type="project" value="InterPro"/>
</dbReference>
<evidence type="ECO:0000256" key="7">
    <source>
        <dbReference type="ARBA" id="ARBA00022989"/>
    </source>
</evidence>
<keyword evidence="6 10" id="KW-0812">Transmembrane</keyword>
<feature type="transmembrane region" description="Helical" evidence="10">
    <location>
        <begin position="147"/>
        <end position="169"/>
    </location>
</feature>
<feature type="transmembrane region" description="Helical" evidence="10">
    <location>
        <begin position="102"/>
        <end position="135"/>
    </location>
</feature>
<dbReference type="RefSeq" id="WP_077718900.1">
    <property type="nucleotide sequence ID" value="NZ_CP019699.1"/>
</dbReference>
<keyword evidence="9 10" id="KW-0472">Membrane</keyword>
<keyword evidence="7 10" id="KW-1133">Transmembrane helix</keyword>
<evidence type="ECO:0000313" key="11">
    <source>
        <dbReference type="EMBL" id="AQS55083.1"/>
    </source>
</evidence>
<dbReference type="InterPro" id="IPR037294">
    <property type="entry name" value="ABC_BtuC-like"/>
</dbReference>
<keyword evidence="4" id="KW-1003">Cell membrane</keyword>
<accession>A0A1U9K4Y4</accession>
<feature type="transmembrane region" description="Helical" evidence="10">
    <location>
        <begin position="233"/>
        <end position="266"/>
    </location>
</feature>
<evidence type="ECO:0000256" key="10">
    <source>
        <dbReference type="SAM" id="Phobius"/>
    </source>
</evidence>
<evidence type="ECO:0000256" key="5">
    <source>
        <dbReference type="ARBA" id="ARBA00022496"/>
    </source>
</evidence>
<dbReference type="EMBL" id="CP019699">
    <property type="protein sequence ID" value="AQS55083.1"/>
    <property type="molecule type" value="Genomic_DNA"/>
</dbReference>
<keyword evidence="5" id="KW-0406">Ion transport</keyword>
<dbReference type="AlphaFoldDB" id="A0A1U9K4Y4"/>
<gene>
    <name evidence="11" type="ORF">B0W44_04135</name>
</gene>
<feature type="transmembrane region" description="Helical" evidence="10">
    <location>
        <begin position="305"/>
        <end position="324"/>
    </location>
</feature>
<dbReference type="Pfam" id="PF01032">
    <property type="entry name" value="FecCD"/>
    <property type="match status" value="1"/>
</dbReference>
<feature type="transmembrane region" description="Helical" evidence="10">
    <location>
        <begin position="20"/>
        <end position="40"/>
    </location>
</feature>
<feature type="transmembrane region" description="Helical" evidence="10">
    <location>
        <begin position="278"/>
        <end position="299"/>
    </location>
</feature>